<dbReference type="SUPFAM" id="SSF51197">
    <property type="entry name" value="Clavaminate synthase-like"/>
    <property type="match status" value="1"/>
</dbReference>
<sequence length="339" mass="37392">MTPANPSLPIISLRKLVHGPGREEEIARLRQVTHEIGFFYLADHGVPLSFQHEMIDVAKEFFALPKEQKYEISNLENPHYRGYAELGDERTQGLVDWREQIDYGADLPAATEGLDTHPWRLLQGPNPWPSAIPRMKDLVTRWQEDLGEVGMTLLRAWAESLGQERTFFDAAFEDSYPTMKLAHYPGHDGSESGQGVGAHHDSGVLTLLLLEDGSSGLQVQTAGGWIDADPITDHFVVNIGELLEAATNGYLKATPHRVLPPAPGTSRFSVPYFLAPGLDARFPRVTLPPELAADAPGTGADLSDQEIFDLCGRNTIKSRFRAHPETTARYHAELAASLA</sequence>
<accession>A0A0B6TUI7</accession>
<dbReference type="STRING" id="1224162.B840_03750"/>
<dbReference type="Pfam" id="PF14226">
    <property type="entry name" value="DIOX_N"/>
    <property type="match status" value="1"/>
</dbReference>
<keyword evidence="2" id="KW-0045">Antibiotic biosynthesis</keyword>
<keyword evidence="6" id="KW-1185">Reference proteome</keyword>
<keyword evidence="3" id="KW-0408">Iron</keyword>
<comment type="pathway">
    <text evidence="1">Antibiotic biosynthesis.</text>
</comment>
<evidence type="ECO:0000313" key="6">
    <source>
        <dbReference type="Proteomes" id="UP000031928"/>
    </source>
</evidence>
<proteinExistence type="inferred from homology"/>
<dbReference type="GO" id="GO:0017000">
    <property type="term" value="P:antibiotic biosynthetic process"/>
    <property type="evidence" value="ECO:0007669"/>
    <property type="project" value="UniProtKB-KW"/>
</dbReference>
<evidence type="ECO:0000256" key="2">
    <source>
        <dbReference type="ARBA" id="ARBA00023194"/>
    </source>
</evidence>
<evidence type="ECO:0000256" key="3">
    <source>
        <dbReference type="RuleBase" id="RU003682"/>
    </source>
</evidence>
<dbReference type="Gene3D" id="2.60.120.330">
    <property type="entry name" value="B-lactam Antibiotic, Isopenicillin N Synthase, Chain"/>
    <property type="match status" value="1"/>
</dbReference>
<protein>
    <submittedName>
        <fullName evidence="5">2-oxoglutarate and fe(Ii)-dependent oxygenase</fullName>
    </submittedName>
</protein>
<keyword evidence="3" id="KW-0479">Metal-binding</keyword>
<dbReference type="Proteomes" id="UP000031928">
    <property type="component" value="Chromosome"/>
</dbReference>
<gene>
    <name evidence="5" type="ORF">B840_03750</name>
</gene>
<dbReference type="EMBL" id="CP007790">
    <property type="protein sequence ID" value="AJK68371.1"/>
    <property type="molecule type" value="Genomic_DNA"/>
</dbReference>
<comment type="similarity">
    <text evidence="3">Belongs to the iron/ascorbate-dependent oxidoreductase family.</text>
</comment>
<dbReference type="OrthoDB" id="21825at2"/>
<reference evidence="5 6" key="1">
    <citation type="submission" date="2014-05" db="EMBL/GenBank/DDBJ databases">
        <title>Complete genome sequence of Corynebacterium marinum DSM 44953.</title>
        <authorList>
            <person name="Schaffert L."/>
            <person name="Albersmeier A."/>
            <person name="Kalinowski J."/>
            <person name="Ruckert C."/>
        </authorList>
    </citation>
    <scope>NUCLEOTIDE SEQUENCE [LARGE SCALE GENOMIC DNA]</scope>
    <source>
        <strain evidence="5 6">DSM 44953</strain>
    </source>
</reference>
<feature type="domain" description="Fe2OG dioxygenase" evidence="4">
    <location>
        <begin position="175"/>
        <end position="276"/>
    </location>
</feature>
<dbReference type="PRINTS" id="PR00682">
    <property type="entry name" value="IPNSYNTHASE"/>
</dbReference>
<dbReference type="HOGENOM" id="CLU_010119_6_3_11"/>
<dbReference type="InterPro" id="IPR027443">
    <property type="entry name" value="IPNS-like_sf"/>
</dbReference>
<dbReference type="GO" id="GO:0016491">
    <property type="term" value="F:oxidoreductase activity"/>
    <property type="evidence" value="ECO:0007669"/>
    <property type="project" value="UniProtKB-KW"/>
</dbReference>
<dbReference type="InterPro" id="IPR026992">
    <property type="entry name" value="DIOX_N"/>
</dbReference>
<evidence type="ECO:0000313" key="5">
    <source>
        <dbReference type="EMBL" id="AJK68371.1"/>
    </source>
</evidence>
<keyword evidence="3" id="KW-0560">Oxidoreductase</keyword>
<evidence type="ECO:0000259" key="4">
    <source>
        <dbReference type="PROSITE" id="PS51471"/>
    </source>
</evidence>
<dbReference type="InterPro" id="IPR044861">
    <property type="entry name" value="IPNS-like_FE2OG_OXY"/>
</dbReference>
<evidence type="ECO:0000256" key="1">
    <source>
        <dbReference type="ARBA" id="ARBA00004792"/>
    </source>
</evidence>
<dbReference type="RefSeq" id="WP_042621024.1">
    <property type="nucleotide sequence ID" value="NZ_CP007790.1"/>
</dbReference>
<organism evidence="5 6">
    <name type="scientific">Corynebacterium marinum DSM 44953</name>
    <dbReference type="NCBI Taxonomy" id="1224162"/>
    <lineage>
        <taxon>Bacteria</taxon>
        <taxon>Bacillati</taxon>
        <taxon>Actinomycetota</taxon>
        <taxon>Actinomycetes</taxon>
        <taxon>Mycobacteriales</taxon>
        <taxon>Corynebacteriaceae</taxon>
        <taxon>Corynebacterium</taxon>
    </lineage>
</organism>
<dbReference type="InterPro" id="IPR005123">
    <property type="entry name" value="Oxoglu/Fe-dep_dioxygenase_dom"/>
</dbReference>
<dbReference type="Pfam" id="PF03171">
    <property type="entry name" value="2OG-FeII_Oxy"/>
    <property type="match status" value="1"/>
</dbReference>
<dbReference type="GO" id="GO:0046872">
    <property type="term" value="F:metal ion binding"/>
    <property type="evidence" value="ECO:0007669"/>
    <property type="project" value="UniProtKB-KW"/>
</dbReference>
<name>A0A0B6TUI7_9CORY</name>
<dbReference type="InterPro" id="IPR050231">
    <property type="entry name" value="Iron_ascorbate_oxido_reductase"/>
</dbReference>
<dbReference type="KEGG" id="cmq:B840_03750"/>
<dbReference type="PANTHER" id="PTHR47990">
    <property type="entry name" value="2-OXOGLUTARATE (2OG) AND FE(II)-DEPENDENT OXYGENASE SUPERFAMILY PROTEIN-RELATED"/>
    <property type="match status" value="1"/>
</dbReference>
<dbReference type="PROSITE" id="PS51471">
    <property type="entry name" value="FE2OG_OXY"/>
    <property type="match status" value="1"/>
</dbReference>
<dbReference type="AlphaFoldDB" id="A0A0B6TUI7"/>